<evidence type="ECO:0000313" key="5">
    <source>
        <dbReference type="Proteomes" id="UP000664940"/>
    </source>
</evidence>
<organism evidence="4 5">
    <name type="scientific">Phyllostomus discolor</name>
    <name type="common">pale spear-nosed bat</name>
    <dbReference type="NCBI Taxonomy" id="89673"/>
    <lineage>
        <taxon>Eukaryota</taxon>
        <taxon>Metazoa</taxon>
        <taxon>Chordata</taxon>
        <taxon>Craniata</taxon>
        <taxon>Vertebrata</taxon>
        <taxon>Euteleostomi</taxon>
        <taxon>Mammalia</taxon>
        <taxon>Eutheria</taxon>
        <taxon>Laurasiatheria</taxon>
        <taxon>Chiroptera</taxon>
        <taxon>Yangochiroptera</taxon>
        <taxon>Phyllostomidae</taxon>
        <taxon>Phyllostominae</taxon>
        <taxon>Phyllostomus</taxon>
    </lineage>
</organism>
<name>A0A834EB81_9CHIR</name>
<dbReference type="SUPFAM" id="SSF54928">
    <property type="entry name" value="RNA-binding domain, RBD"/>
    <property type="match status" value="1"/>
</dbReference>
<dbReference type="InterPro" id="IPR050441">
    <property type="entry name" value="RBM"/>
</dbReference>
<sequence length="156" mass="17098">MCSEERNLFHEGLNFNTDEQALEDQFKGFRPMSEVAVVKAWETQQYQVFGFTAFPHPEHASDAMTAMTGESLDGPDPFGTCGKSARGTRGVHLGPMGMATATLEVVGTKAMRVTSTTVDLEDMDIDMDMGGPETMVAEARVVMDTTQEEITDSYEN</sequence>
<reference evidence="4 5" key="1">
    <citation type="journal article" date="2020" name="Nature">
        <title>Six reference-quality genomes reveal evolution of bat adaptations.</title>
        <authorList>
            <person name="Jebb D."/>
            <person name="Huang Z."/>
            <person name="Pippel M."/>
            <person name="Hughes G.M."/>
            <person name="Lavrichenko K."/>
            <person name="Devanna P."/>
            <person name="Winkler S."/>
            <person name="Jermiin L.S."/>
            <person name="Skirmuntt E.C."/>
            <person name="Katzourakis A."/>
            <person name="Burkitt-Gray L."/>
            <person name="Ray D.A."/>
            <person name="Sullivan K.A.M."/>
            <person name="Roscito J.G."/>
            <person name="Kirilenko B.M."/>
            <person name="Davalos L.M."/>
            <person name="Corthals A.P."/>
            <person name="Power M.L."/>
            <person name="Jones G."/>
            <person name="Ransome R.D."/>
            <person name="Dechmann D.K.N."/>
            <person name="Locatelli A.G."/>
            <person name="Puechmaille S.J."/>
            <person name="Fedrigo O."/>
            <person name="Jarvis E.D."/>
            <person name="Hiller M."/>
            <person name="Vernes S.C."/>
            <person name="Myers E.W."/>
            <person name="Teeling E.C."/>
        </authorList>
    </citation>
    <scope>NUCLEOTIDE SEQUENCE [LARGE SCALE GENOMIC DNA]</scope>
    <source>
        <strain evidence="4">Bat1K_MPI-CBG_1</strain>
    </source>
</reference>
<dbReference type="InterPro" id="IPR012677">
    <property type="entry name" value="Nucleotide-bd_a/b_plait_sf"/>
</dbReference>
<dbReference type="PROSITE" id="PS50102">
    <property type="entry name" value="RRM"/>
    <property type="match status" value="1"/>
</dbReference>
<proteinExistence type="predicted"/>
<evidence type="ECO:0000256" key="2">
    <source>
        <dbReference type="PROSITE-ProRule" id="PRU00176"/>
    </source>
</evidence>
<evidence type="ECO:0000313" key="4">
    <source>
        <dbReference type="EMBL" id="KAF6114490.1"/>
    </source>
</evidence>
<dbReference type="InterPro" id="IPR035979">
    <property type="entry name" value="RBD_domain_sf"/>
</dbReference>
<dbReference type="Pfam" id="PF00076">
    <property type="entry name" value="RRM_1"/>
    <property type="match status" value="1"/>
</dbReference>
<dbReference type="InterPro" id="IPR000504">
    <property type="entry name" value="RRM_dom"/>
</dbReference>
<dbReference type="EMBL" id="JABVXQ010000004">
    <property type="protein sequence ID" value="KAF6114490.1"/>
    <property type="molecule type" value="Genomic_DNA"/>
</dbReference>
<dbReference type="GO" id="GO:0003723">
    <property type="term" value="F:RNA binding"/>
    <property type="evidence" value="ECO:0007669"/>
    <property type="project" value="UniProtKB-UniRule"/>
</dbReference>
<feature type="domain" description="RRM" evidence="3">
    <location>
        <begin position="6"/>
        <end position="74"/>
    </location>
</feature>
<evidence type="ECO:0000259" key="3">
    <source>
        <dbReference type="PROSITE" id="PS50102"/>
    </source>
</evidence>
<protein>
    <recommendedName>
        <fullName evidence="3">RRM domain-containing protein</fullName>
    </recommendedName>
</protein>
<dbReference type="Gene3D" id="3.30.70.330">
    <property type="match status" value="1"/>
</dbReference>
<keyword evidence="1 2" id="KW-0694">RNA-binding</keyword>
<dbReference type="Proteomes" id="UP000664940">
    <property type="component" value="Unassembled WGS sequence"/>
</dbReference>
<evidence type="ECO:0000256" key="1">
    <source>
        <dbReference type="ARBA" id="ARBA00022884"/>
    </source>
</evidence>
<accession>A0A834EB81</accession>
<comment type="caution">
    <text evidence="4">The sequence shown here is derived from an EMBL/GenBank/DDBJ whole genome shotgun (WGS) entry which is preliminary data.</text>
</comment>
<dbReference type="AlphaFoldDB" id="A0A834EB81"/>
<gene>
    <name evidence="4" type="ORF">HJG60_010482</name>
</gene>
<dbReference type="PANTHER" id="PTHR48034">
    <property type="entry name" value="TRANSFORMER-2 SEX-DETERMINING PROTEIN-RELATED"/>
    <property type="match status" value="1"/>
</dbReference>